<dbReference type="InterPro" id="IPR001357">
    <property type="entry name" value="BRCT_dom"/>
</dbReference>
<feature type="compositionally biased region" description="Acidic residues" evidence="7">
    <location>
        <begin position="685"/>
        <end position="699"/>
    </location>
</feature>
<feature type="compositionally biased region" description="Basic and acidic residues" evidence="7">
    <location>
        <begin position="266"/>
        <end position="276"/>
    </location>
</feature>
<feature type="domain" description="BRCT" evidence="8">
    <location>
        <begin position="388"/>
        <end position="480"/>
    </location>
</feature>
<reference evidence="10" key="1">
    <citation type="journal article" date="2019" name="Environ. Microbiol.">
        <title>Fungal ecological strategies reflected in gene transcription - a case study of two litter decomposers.</title>
        <authorList>
            <person name="Barbi F."/>
            <person name="Kohler A."/>
            <person name="Barry K."/>
            <person name="Baskaran P."/>
            <person name="Daum C."/>
            <person name="Fauchery L."/>
            <person name="Ihrmark K."/>
            <person name="Kuo A."/>
            <person name="LaButti K."/>
            <person name="Lipzen A."/>
            <person name="Morin E."/>
            <person name="Grigoriev I.V."/>
            <person name="Henrissat B."/>
            <person name="Lindahl B."/>
            <person name="Martin F."/>
        </authorList>
    </citation>
    <scope>NUCLEOTIDE SEQUENCE</scope>
    <source>
        <strain evidence="10">JB14</strain>
    </source>
</reference>
<organism evidence="10 11">
    <name type="scientific">Gymnopus androsaceus JB14</name>
    <dbReference type="NCBI Taxonomy" id="1447944"/>
    <lineage>
        <taxon>Eukaryota</taxon>
        <taxon>Fungi</taxon>
        <taxon>Dikarya</taxon>
        <taxon>Basidiomycota</taxon>
        <taxon>Agaricomycotina</taxon>
        <taxon>Agaricomycetes</taxon>
        <taxon>Agaricomycetidae</taxon>
        <taxon>Agaricales</taxon>
        <taxon>Marasmiineae</taxon>
        <taxon>Omphalotaceae</taxon>
        <taxon>Gymnopus</taxon>
    </lineage>
</organism>
<evidence type="ECO:0000313" key="11">
    <source>
        <dbReference type="Proteomes" id="UP000799118"/>
    </source>
</evidence>
<dbReference type="PROSITE" id="PS50172">
    <property type="entry name" value="BRCT"/>
    <property type="match status" value="1"/>
</dbReference>
<feature type="compositionally biased region" description="Basic and acidic residues" evidence="7">
    <location>
        <begin position="637"/>
        <end position="650"/>
    </location>
</feature>
<comment type="function">
    <text evidence="6">This promotes the activity of RNA polymerase II.</text>
</comment>
<feature type="compositionally biased region" description="Basic and acidic residues" evidence="7">
    <location>
        <begin position="700"/>
        <end position="710"/>
    </location>
</feature>
<dbReference type="InterPro" id="IPR011947">
    <property type="entry name" value="FCP1_euk"/>
</dbReference>
<comment type="catalytic activity">
    <reaction evidence="4 6">
        <text>O-phospho-L-seryl-[protein] + H2O = L-seryl-[protein] + phosphate</text>
        <dbReference type="Rhea" id="RHEA:20629"/>
        <dbReference type="Rhea" id="RHEA-COMP:9863"/>
        <dbReference type="Rhea" id="RHEA-COMP:11604"/>
        <dbReference type="ChEBI" id="CHEBI:15377"/>
        <dbReference type="ChEBI" id="CHEBI:29999"/>
        <dbReference type="ChEBI" id="CHEBI:43474"/>
        <dbReference type="ChEBI" id="CHEBI:83421"/>
        <dbReference type="EC" id="3.1.3.16"/>
    </reaction>
</comment>
<feature type="compositionally biased region" description="Basic and acidic residues" evidence="7">
    <location>
        <begin position="289"/>
        <end position="302"/>
    </location>
</feature>
<keyword evidence="11" id="KW-1185">Reference proteome</keyword>
<sequence length="710" mass="78690">MTHSAFGPTVSFEEAQRIERETAKRLLKDRKLSLIVDLDQTIVHATVDPTVGEWISEGEAWETRRSRDADGSDDECNPNWEALKDVKKFRLGPETLGISSRGKGKAPANKGVENDGCIYYIKPRRVLPPGWKEFLAKVAGLYEMHVYTMGTRAYAEEVCAAIDPDGKAFGGRILSRDESGSLTQKSLQRLFPCDTSMVVIIDDRADVWEWSPNLLKVIPYDFFVGIGDINSTFLPKVEPITVSTPPTSAQPAESVITPEVEPTPEEVERSEAEKKAMLSKNSETLNAQVKERPLAKMQEELKQSTTEESSPEAAPTTSKQEDDKPAKIQKTPRKALLKNDDTELTRIDQLLNEIHRRFFAAYDERSTKPHRRKSVSFKRPADRIIPSIRFDVFQGVHLLFSSVIPLDTRPESTEIWRMAVMFGAKCSTELTADTTHVVAAKGTVKVDAARRRGNIKVVWVAWFTDSIALWKRQDETPYLLDDPPVAGPSTSPPILSSSDLDIDDDEDWDLDSAPTSGGVALGVGPGSAFHANEINWDDINDEVEAAMMESDDEEGDGRSTKSDRSGIRSGNASEEEWSDESNSVVSTPKSKRKRLRSLTPSEIPGINGEADVLRSPLSKRKKLAADRSGLSKLKVTIHADDLHSSSRERSSSPAVKLVDSRPNTPGNGDSDMEEVTGTGMAGNNADEEEEEEEESMEDDFLARELEKEWG</sequence>
<dbReference type="InterPro" id="IPR036420">
    <property type="entry name" value="BRCT_dom_sf"/>
</dbReference>
<comment type="catalytic activity">
    <reaction evidence="5 6">
        <text>O-phospho-L-threonyl-[protein] + H2O = L-threonyl-[protein] + phosphate</text>
        <dbReference type="Rhea" id="RHEA:47004"/>
        <dbReference type="Rhea" id="RHEA-COMP:11060"/>
        <dbReference type="Rhea" id="RHEA-COMP:11605"/>
        <dbReference type="ChEBI" id="CHEBI:15377"/>
        <dbReference type="ChEBI" id="CHEBI:30013"/>
        <dbReference type="ChEBI" id="CHEBI:43474"/>
        <dbReference type="ChEBI" id="CHEBI:61977"/>
        <dbReference type="EC" id="3.1.3.16"/>
    </reaction>
</comment>
<dbReference type="SMART" id="SM00577">
    <property type="entry name" value="CPDc"/>
    <property type="match status" value="1"/>
</dbReference>
<proteinExistence type="predicted"/>
<dbReference type="OrthoDB" id="10249888at2759"/>
<dbReference type="GO" id="GO:0005634">
    <property type="term" value="C:nucleus"/>
    <property type="evidence" value="ECO:0007669"/>
    <property type="project" value="UniProtKB-SubCell"/>
</dbReference>
<feature type="region of interest" description="Disordered" evidence="7">
    <location>
        <begin position="548"/>
        <end position="710"/>
    </location>
</feature>
<feature type="compositionally biased region" description="Acidic residues" evidence="7">
    <location>
        <begin position="500"/>
        <end position="510"/>
    </location>
</feature>
<dbReference type="EC" id="3.1.3.16" evidence="6"/>
<dbReference type="Pfam" id="PF03031">
    <property type="entry name" value="NIF"/>
    <property type="match status" value="1"/>
</dbReference>
<evidence type="ECO:0000256" key="6">
    <source>
        <dbReference type="RuleBase" id="RU366066"/>
    </source>
</evidence>
<dbReference type="AlphaFoldDB" id="A0A6A4IKZ1"/>
<feature type="region of interest" description="Disordered" evidence="7">
    <location>
        <begin position="480"/>
        <end position="521"/>
    </location>
</feature>
<dbReference type="NCBIfam" id="TIGR02250">
    <property type="entry name" value="FCP1_euk"/>
    <property type="match status" value="1"/>
</dbReference>
<comment type="subcellular location">
    <subcellularLocation>
        <location evidence="1 6">Nucleus</location>
    </subcellularLocation>
</comment>
<dbReference type="Pfam" id="PF12738">
    <property type="entry name" value="PTCB-BRCT"/>
    <property type="match status" value="1"/>
</dbReference>
<feature type="domain" description="FCP1 homology" evidence="9">
    <location>
        <begin position="27"/>
        <end position="240"/>
    </location>
</feature>
<feature type="compositionally biased region" description="Low complexity" evidence="7">
    <location>
        <begin position="488"/>
        <end position="499"/>
    </location>
</feature>
<dbReference type="InterPro" id="IPR004274">
    <property type="entry name" value="FCP1_dom"/>
</dbReference>
<feature type="region of interest" description="Disordered" evidence="7">
    <location>
        <begin position="242"/>
        <end position="335"/>
    </location>
</feature>
<evidence type="ECO:0000256" key="7">
    <source>
        <dbReference type="SAM" id="MobiDB-lite"/>
    </source>
</evidence>
<dbReference type="GO" id="GO:0008420">
    <property type="term" value="F:RNA polymerase II CTD heptapeptide repeat phosphatase activity"/>
    <property type="evidence" value="ECO:0007669"/>
    <property type="project" value="UniProtKB-UniRule"/>
</dbReference>
<evidence type="ECO:0000313" key="10">
    <source>
        <dbReference type="EMBL" id="KAE9409174.1"/>
    </source>
</evidence>
<evidence type="ECO:0000256" key="1">
    <source>
        <dbReference type="ARBA" id="ARBA00004123"/>
    </source>
</evidence>
<feature type="compositionally biased region" description="Basic and acidic residues" evidence="7">
    <location>
        <begin position="556"/>
        <end position="566"/>
    </location>
</feature>
<evidence type="ECO:0000256" key="2">
    <source>
        <dbReference type="ARBA" id="ARBA00022801"/>
    </source>
</evidence>
<dbReference type="InterPro" id="IPR023214">
    <property type="entry name" value="HAD_sf"/>
</dbReference>
<dbReference type="SMART" id="SM00292">
    <property type="entry name" value="BRCT"/>
    <property type="match status" value="1"/>
</dbReference>
<evidence type="ECO:0000259" key="8">
    <source>
        <dbReference type="PROSITE" id="PS50172"/>
    </source>
</evidence>
<dbReference type="CDD" id="cd07521">
    <property type="entry name" value="HAD_FCP1-like"/>
    <property type="match status" value="1"/>
</dbReference>
<evidence type="ECO:0000256" key="3">
    <source>
        <dbReference type="ARBA" id="ARBA00023242"/>
    </source>
</evidence>
<accession>A0A6A4IKZ1</accession>
<dbReference type="Gene3D" id="3.40.50.10190">
    <property type="entry name" value="BRCT domain"/>
    <property type="match status" value="1"/>
</dbReference>
<dbReference type="SUPFAM" id="SSF52113">
    <property type="entry name" value="BRCT domain"/>
    <property type="match status" value="1"/>
</dbReference>
<dbReference type="PANTHER" id="PTHR23081:SF36">
    <property type="entry name" value="RNA POLYMERASE II SUBUNIT A C-TERMINAL DOMAIN PHOSPHATASE"/>
    <property type="match status" value="1"/>
</dbReference>
<dbReference type="PANTHER" id="PTHR23081">
    <property type="entry name" value="RNA POLYMERASE II CTD PHOSPHATASE"/>
    <property type="match status" value="1"/>
</dbReference>
<name>A0A6A4IKZ1_9AGAR</name>
<evidence type="ECO:0000256" key="4">
    <source>
        <dbReference type="ARBA" id="ARBA00047761"/>
    </source>
</evidence>
<dbReference type="InterPro" id="IPR036412">
    <property type="entry name" value="HAD-like_sf"/>
</dbReference>
<feature type="compositionally biased region" description="Polar residues" evidence="7">
    <location>
        <begin position="242"/>
        <end position="251"/>
    </location>
</feature>
<dbReference type="PROSITE" id="PS50969">
    <property type="entry name" value="FCP1"/>
    <property type="match status" value="1"/>
</dbReference>
<keyword evidence="2 6" id="KW-0378">Hydrolase</keyword>
<dbReference type="Proteomes" id="UP000799118">
    <property type="component" value="Unassembled WGS sequence"/>
</dbReference>
<protein>
    <recommendedName>
        <fullName evidence="6">RNA polymerase II subunit A C-terminal domain phosphatase</fullName>
        <ecNumber evidence="6">3.1.3.16</ecNumber>
    </recommendedName>
</protein>
<gene>
    <name evidence="10" type="ORF">BT96DRAFT_984907</name>
</gene>
<keyword evidence="3 6" id="KW-0539">Nucleus</keyword>
<evidence type="ECO:0000259" key="9">
    <source>
        <dbReference type="PROSITE" id="PS50969"/>
    </source>
</evidence>
<dbReference type="SUPFAM" id="SSF56784">
    <property type="entry name" value="HAD-like"/>
    <property type="match status" value="1"/>
</dbReference>
<evidence type="ECO:0000256" key="5">
    <source>
        <dbReference type="ARBA" id="ARBA00048336"/>
    </source>
</evidence>
<dbReference type="Gene3D" id="3.40.50.1000">
    <property type="entry name" value="HAD superfamily/HAD-like"/>
    <property type="match status" value="1"/>
</dbReference>
<dbReference type="InterPro" id="IPR039189">
    <property type="entry name" value="Fcp1"/>
</dbReference>
<dbReference type="EMBL" id="ML769388">
    <property type="protein sequence ID" value="KAE9409174.1"/>
    <property type="molecule type" value="Genomic_DNA"/>
</dbReference>
<dbReference type="CDD" id="cd17729">
    <property type="entry name" value="BRCT_CTDP1"/>
    <property type="match status" value="1"/>
</dbReference>